<name>A0A015LBM4_RHIIW</name>
<sequence length="469" mass="53599">MTRGYSLEQDLRLLINNPKYSDLEIVCEDEKKLYGCRAILAARSEVFDRLLYNGMKESYEKQISFPKINSAGMEIILEYTYTGSIKEESLTIDNTIEAFYAADYFQLPDLQDFIMKTLKNTNFAKNYSPELLSKVSGKIPLTEDNILLNLLVETVANISLNNIEFGRLSITGLQCLLSCTYEKEKPFATPEYEVFRYSAILVAKQVSNDAHKILMRQLPTLEQLENTNSIKLENEFTDRQKVAKRLEPLIKFIEFNQIKARILIEIIEPLEIIPSEIIVSVYRRKALSNDSDSNGIRGKPQKPIDFAESNYVWDESARGSKLIIEDNGKVVRATNDLRVRQNIRAKMILENEGIFEWDVIIEKDCSASWVGVCASENFNYETWAGDQPTGWVLGSNGRCYSGNRVYNNYCQSFGDGAKITVHIDMNKRTCSFTVKGTKYPEISAWNNLPSKLYPVASLCYPGRIRIQPR</sequence>
<accession>A0A015LBM4</accession>
<dbReference type="InterPro" id="IPR000210">
    <property type="entry name" value="BTB/POZ_dom"/>
</dbReference>
<keyword evidence="4" id="KW-1185">Reference proteome</keyword>
<dbReference type="AlphaFoldDB" id="A0A015LBM4"/>
<protein>
    <recommendedName>
        <fullName evidence="5">Btb/poz domain containing protein</fullName>
    </recommendedName>
</protein>
<dbReference type="PROSITE" id="PS50188">
    <property type="entry name" value="B302_SPRY"/>
    <property type="match status" value="1"/>
</dbReference>
<evidence type="ECO:0000259" key="2">
    <source>
        <dbReference type="PROSITE" id="PS50188"/>
    </source>
</evidence>
<proteinExistence type="predicted"/>
<dbReference type="Proteomes" id="UP000022910">
    <property type="component" value="Unassembled WGS sequence"/>
</dbReference>
<evidence type="ECO:0000259" key="1">
    <source>
        <dbReference type="PROSITE" id="PS50097"/>
    </source>
</evidence>
<dbReference type="InterPro" id="IPR003877">
    <property type="entry name" value="SPRY_dom"/>
</dbReference>
<reference evidence="3 4" key="1">
    <citation type="submission" date="2014-02" db="EMBL/GenBank/DDBJ databases">
        <title>Single nucleus genome sequencing reveals high similarity among nuclei of an endomycorrhizal fungus.</title>
        <authorList>
            <person name="Lin K."/>
            <person name="Geurts R."/>
            <person name="Zhang Z."/>
            <person name="Limpens E."/>
            <person name="Saunders D.G."/>
            <person name="Mu D."/>
            <person name="Pang E."/>
            <person name="Cao H."/>
            <person name="Cha H."/>
            <person name="Lin T."/>
            <person name="Zhou Q."/>
            <person name="Shang Y."/>
            <person name="Li Y."/>
            <person name="Ivanov S."/>
            <person name="Sharma T."/>
            <person name="Velzen R.V."/>
            <person name="Ruijter N.D."/>
            <person name="Aanen D.K."/>
            <person name="Win J."/>
            <person name="Kamoun S."/>
            <person name="Bisseling T."/>
            <person name="Huang S."/>
        </authorList>
    </citation>
    <scope>NUCLEOTIDE SEQUENCE [LARGE SCALE GENOMIC DNA]</scope>
    <source>
        <strain evidence="4">DAOM197198w</strain>
    </source>
</reference>
<dbReference type="SMART" id="SM00225">
    <property type="entry name" value="BTB"/>
    <property type="match status" value="1"/>
</dbReference>
<feature type="domain" description="BTB" evidence="1">
    <location>
        <begin position="21"/>
        <end position="89"/>
    </location>
</feature>
<dbReference type="PROSITE" id="PS50097">
    <property type="entry name" value="BTB"/>
    <property type="match status" value="1"/>
</dbReference>
<dbReference type="InterPro" id="IPR013320">
    <property type="entry name" value="ConA-like_dom_sf"/>
</dbReference>
<dbReference type="InterPro" id="IPR001870">
    <property type="entry name" value="B30.2/SPRY"/>
</dbReference>
<gene>
    <name evidence="3" type="ORF">RirG_255210</name>
</gene>
<dbReference type="Pfam" id="PF00651">
    <property type="entry name" value="BTB"/>
    <property type="match status" value="1"/>
</dbReference>
<dbReference type="InterPro" id="IPR011333">
    <property type="entry name" value="SKP1/BTB/POZ_sf"/>
</dbReference>
<evidence type="ECO:0000313" key="4">
    <source>
        <dbReference type="Proteomes" id="UP000022910"/>
    </source>
</evidence>
<dbReference type="CDD" id="cd11709">
    <property type="entry name" value="SPRY"/>
    <property type="match status" value="1"/>
</dbReference>
<dbReference type="InterPro" id="IPR051481">
    <property type="entry name" value="BTB-POZ/Galectin-3-binding"/>
</dbReference>
<dbReference type="Gene3D" id="3.30.710.10">
    <property type="entry name" value="Potassium Channel Kv1.1, Chain A"/>
    <property type="match status" value="1"/>
</dbReference>
<organism evidence="3 4">
    <name type="scientific">Rhizophagus irregularis (strain DAOM 197198w)</name>
    <name type="common">Glomus intraradices</name>
    <dbReference type="NCBI Taxonomy" id="1432141"/>
    <lineage>
        <taxon>Eukaryota</taxon>
        <taxon>Fungi</taxon>
        <taxon>Fungi incertae sedis</taxon>
        <taxon>Mucoromycota</taxon>
        <taxon>Glomeromycotina</taxon>
        <taxon>Glomeromycetes</taxon>
        <taxon>Glomerales</taxon>
        <taxon>Glomeraceae</taxon>
        <taxon>Rhizophagus</taxon>
    </lineage>
</organism>
<dbReference type="OrthoDB" id="6359816at2759"/>
<evidence type="ECO:0000313" key="3">
    <source>
        <dbReference type="EMBL" id="EXX52188.1"/>
    </source>
</evidence>
<dbReference type="SUPFAM" id="SSF54695">
    <property type="entry name" value="POZ domain"/>
    <property type="match status" value="1"/>
</dbReference>
<evidence type="ECO:0008006" key="5">
    <source>
        <dbReference type="Google" id="ProtNLM"/>
    </source>
</evidence>
<feature type="domain" description="B30.2/SPRY" evidence="2">
    <location>
        <begin position="291"/>
        <end position="469"/>
    </location>
</feature>
<dbReference type="SUPFAM" id="SSF49899">
    <property type="entry name" value="Concanavalin A-like lectins/glucanases"/>
    <property type="match status" value="1"/>
</dbReference>
<dbReference type="Gene3D" id="2.60.120.920">
    <property type="match status" value="1"/>
</dbReference>
<dbReference type="InterPro" id="IPR043136">
    <property type="entry name" value="B30.2/SPRY_sf"/>
</dbReference>
<dbReference type="PANTHER" id="PTHR24410">
    <property type="entry name" value="HL07962P-RELATED"/>
    <property type="match status" value="1"/>
</dbReference>
<comment type="caution">
    <text evidence="3">The sequence shown here is derived from an EMBL/GenBank/DDBJ whole genome shotgun (WGS) entry which is preliminary data.</text>
</comment>
<dbReference type="EMBL" id="JEMT01029368">
    <property type="protein sequence ID" value="EXX52188.1"/>
    <property type="molecule type" value="Genomic_DNA"/>
</dbReference>
<dbReference type="HOGENOM" id="CLU_027011_1_0_1"/>
<dbReference type="Pfam" id="PF00622">
    <property type="entry name" value="SPRY"/>
    <property type="match status" value="1"/>
</dbReference>
<dbReference type="PANTHER" id="PTHR24410:SF23">
    <property type="entry name" value="BTB DOMAIN-CONTAINING PROTEIN-RELATED"/>
    <property type="match status" value="1"/>
</dbReference>